<feature type="transmembrane region" description="Helical" evidence="7">
    <location>
        <begin position="71"/>
        <end position="94"/>
    </location>
</feature>
<feature type="transmembrane region" description="Helical" evidence="7">
    <location>
        <begin position="100"/>
        <end position="118"/>
    </location>
</feature>
<reference evidence="9" key="1">
    <citation type="journal article" date="2012" name="Science">
        <title>Fermentation, hydrogen, and sulfur metabolism in multiple uncultivated bacterial phyla.</title>
        <authorList>
            <person name="Wrighton K.C."/>
            <person name="Thomas B.C."/>
            <person name="Sharon I."/>
            <person name="Miller C.S."/>
            <person name="Castelle C.J."/>
            <person name="VerBerkmoes N.C."/>
            <person name="Wilkins M.J."/>
            <person name="Hettich R.L."/>
            <person name="Lipton M.S."/>
            <person name="Williams K.H."/>
            <person name="Long P.E."/>
            <person name="Banfield J.F."/>
        </authorList>
    </citation>
    <scope>NUCLEOTIDE SEQUENCE [LARGE SCALE GENOMIC DNA]</scope>
</reference>
<name>K2GFZ9_9BACT</name>
<evidence type="ECO:0000256" key="7">
    <source>
        <dbReference type="SAM" id="Phobius"/>
    </source>
</evidence>
<dbReference type="InterPro" id="IPR036259">
    <property type="entry name" value="MFS_trans_sf"/>
</dbReference>
<dbReference type="InterPro" id="IPR020846">
    <property type="entry name" value="MFS_dom"/>
</dbReference>
<keyword evidence="2" id="KW-0813">Transport</keyword>
<proteinExistence type="predicted"/>
<keyword evidence="3" id="KW-1003">Cell membrane</keyword>
<evidence type="ECO:0000256" key="4">
    <source>
        <dbReference type="ARBA" id="ARBA00022692"/>
    </source>
</evidence>
<feature type="transmembrane region" description="Helical" evidence="7">
    <location>
        <begin position="130"/>
        <end position="153"/>
    </location>
</feature>
<evidence type="ECO:0000256" key="3">
    <source>
        <dbReference type="ARBA" id="ARBA00022475"/>
    </source>
</evidence>
<dbReference type="GO" id="GO:0005886">
    <property type="term" value="C:plasma membrane"/>
    <property type="evidence" value="ECO:0007669"/>
    <property type="project" value="UniProtKB-SubCell"/>
</dbReference>
<feature type="transmembrane region" description="Helical" evidence="7">
    <location>
        <begin position="206"/>
        <end position="229"/>
    </location>
</feature>
<comment type="caution">
    <text evidence="9">The sequence shown here is derived from an EMBL/GenBank/DDBJ whole genome shotgun (WGS) entry which is preliminary data.</text>
</comment>
<sequence>MDKNKFIIILVWFLDIISLWIVIPTLPALVSYYHVSEHMITYWITLYALCAFIATPILWQLSDIYWRKRILLLCVIWSLLSSIIIPIYTTYSVFLVARMINWFTWWNIWILQSIITDISKSKEERMKNMWIIWAMFAWWFIFWPFIWAVLLHFWTMMPYWFMAIFSLIEILVIAYLFEESNKHMQKRKIKFNLFKQIVWHLKVPRLNIFMISFFLIVTAFNLYQSIIPLYLSKNYWVSWSFAWYVMAASWLILALNQLFLMGKFWLKKFTSNQLIFIINFGLLVFFMLLAIIKPLYLFVWVLIFLLPFRALLNPVYQSEIIEYTEVHERWEIMWVLTSLQSLGMFLWPLLGWVLLDKDISIFWFSALFIFMSIILVMKIISMPPPITETPN</sequence>
<keyword evidence="4 7" id="KW-0812">Transmembrane</keyword>
<dbReference type="PANTHER" id="PTHR43414:SF1">
    <property type="entry name" value="PEPTIDE PERMEASE"/>
    <property type="match status" value="1"/>
</dbReference>
<keyword evidence="6 7" id="KW-0472">Membrane</keyword>
<dbReference type="GO" id="GO:0022857">
    <property type="term" value="F:transmembrane transporter activity"/>
    <property type="evidence" value="ECO:0007669"/>
    <property type="project" value="InterPro"/>
</dbReference>
<evidence type="ECO:0000256" key="6">
    <source>
        <dbReference type="ARBA" id="ARBA00023136"/>
    </source>
</evidence>
<dbReference type="Gene3D" id="1.20.1250.20">
    <property type="entry name" value="MFS general substrate transporter like domains"/>
    <property type="match status" value="1"/>
</dbReference>
<accession>K2GFZ9</accession>
<feature type="transmembrane region" description="Helical" evidence="7">
    <location>
        <begin position="241"/>
        <end position="262"/>
    </location>
</feature>
<evidence type="ECO:0000313" key="9">
    <source>
        <dbReference type="EMBL" id="EKE29279.1"/>
    </source>
</evidence>
<dbReference type="PROSITE" id="PS50850">
    <property type="entry name" value="MFS"/>
    <property type="match status" value="1"/>
</dbReference>
<evidence type="ECO:0000256" key="1">
    <source>
        <dbReference type="ARBA" id="ARBA00004651"/>
    </source>
</evidence>
<feature type="transmembrane region" description="Helical" evidence="7">
    <location>
        <begin position="274"/>
        <end position="292"/>
    </location>
</feature>
<comment type="subcellular location">
    <subcellularLocation>
        <location evidence="1">Cell membrane</location>
        <topology evidence="1">Multi-pass membrane protein</topology>
    </subcellularLocation>
</comment>
<feature type="transmembrane region" description="Helical" evidence="7">
    <location>
        <begin position="332"/>
        <end position="355"/>
    </location>
</feature>
<feature type="transmembrane region" description="Helical" evidence="7">
    <location>
        <begin position="40"/>
        <end position="59"/>
    </location>
</feature>
<dbReference type="AlphaFoldDB" id="K2GFZ9"/>
<feature type="transmembrane region" description="Helical" evidence="7">
    <location>
        <begin position="361"/>
        <end position="380"/>
    </location>
</feature>
<feature type="domain" description="Major facilitator superfamily (MFS) profile" evidence="8">
    <location>
        <begin position="4"/>
        <end position="384"/>
    </location>
</feature>
<dbReference type="EMBL" id="AMFJ01000194">
    <property type="protein sequence ID" value="EKE29279.1"/>
    <property type="molecule type" value="Genomic_DNA"/>
</dbReference>
<evidence type="ECO:0000256" key="5">
    <source>
        <dbReference type="ARBA" id="ARBA00022989"/>
    </source>
</evidence>
<organism evidence="9">
    <name type="scientific">uncultured bacterium</name>
    <name type="common">gcode 4</name>
    <dbReference type="NCBI Taxonomy" id="1234023"/>
    <lineage>
        <taxon>Bacteria</taxon>
        <taxon>environmental samples</taxon>
    </lineage>
</organism>
<dbReference type="Pfam" id="PF07690">
    <property type="entry name" value="MFS_1"/>
    <property type="match status" value="1"/>
</dbReference>
<feature type="transmembrane region" description="Helical" evidence="7">
    <location>
        <begin position="7"/>
        <end position="34"/>
    </location>
</feature>
<protein>
    <recommendedName>
        <fullName evidence="8">Major facilitator superfamily (MFS) profile domain-containing protein</fullName>
    </recommendedName>
</protein>
<evidence type="ECO:0000256" key="2">
    <source>
        <dbReference type="ARBA" id="ARBA00022448"/>
    </source>
</evidence>
<feature type="transmembrane region" description="Helical" evidence="7">
    <location>
        <begin position="159"/>
        <end position="177"/>
    </location>
</feature>
<dbReference type="PANTHER" id="PTHR43414">
    <property type="entry name" value="MULTIDRUG RESISTANCE PROTEIN MDTG"/>
    <property type="match status" value="1"/>
</dbReference>
<keyword evidence="5 7" id="KW-1133">Transmembrane helix</keyword>
<dbReference type="SUPFAM" id="SSF103473">
    <property type="entry name" value="MFS general substrate transporter"/>
    <property type="match status" value="1"/>
</dbReference>
<gene>
    <name evidence="9" type="ORF">ACD_2C00194G0006</name>
</gene>
<dbReference type="InterPro" id="IPR011701">
    <property type="entry name" value="MFS"/>
</dbReference>
<evidence type="ECO:0000259" key="8">
    <source>
        <dbReference type="PROSITE" id="PS50850"/>
    </source>
</evidence>
<dbReference type="InterPro" id="IPR001958">
    <property type="entry name" value="Tet-R_TetA/multi-R_MdtG-like"/>
</dbReference>
<dbReference type="PRINTS" id="PR01035">
    <property type="entry name" value="TCRTETA"/>
</dbReference>